<reference evidence="2 3" key="1">
    <citation type="submission" date="2019-09" db="EMBL/GenBank/DDBJ databases">
        <title>Draft genome of the ectomycorrhizal ascomycete Sphaerosporella brunnea.</title>
        <authorList>
            <consortium name="DOE Joint Genome Institute"/>
            <person name="Benucci G.M."/>
            <person name="Marozzi G."/>
            <person name="Antonielli L."/>
            <person name="Sanchez S."/>
            <person name="Marco P."/>
            <person name="Wang X."/>
            <person name="Falini L.B."/>
            <person name="Barry K."/>
            <person name="Haridas S."/>
            <person name="Lipzen A."/>
            <person name="Labutti K."/>
            <person name="Grigoriev I.V."/>
            <person name="Murat C."/>
            <person name="Martin F."/>
            <person name="Albertini E."/>
            <person name="Donnini D."/>
            <person name="Bonito G."/>
        </authorList>
    </citation>
    <scope>NUCLEOTIDE SEQUENCE [LARGE SCALE GENOMIC DNA]</scope>
    <source>
        <strain evidence="2 3">Sb_GMNB300</strain>
    </source>
</reference>
<feature type="compositionally biased region" description="Polar residues" evidence="1">
    <location>
        <begin position="1"/>
        <end position="20"/>
    </location>
</feature>
<proteinExistence type="predicted"/>
<dbReference type="AlphaFoldDB" id="A0A5J5EP96"/>
<dbReference type="InParanoid" id="A0A5J5EP96"/>
<protein>
    <recommendedName>
        <fullName evidence="4">Ankyrin repeat-containing domain protein</fullName>
    </recommendedName>
</protein>
<evidence type="ECO:0000313" key="2">
    <source>
        <dbReference type="EMBL" id="KAA8898658.1"/>
    </source>
</evidence>
<comment type="caution">
    <text evidence="2">The sequence shown here is derived from an EMBL/GenBank/DDBJ whole genome shotgun (WGS) entry which is preliminary data.</text>
</comment>
<dbReference type="EMBL" id="VXIS01000180">
    <property type="protein sequence ID" value="KAA8898658.1"/>
    <property type="molecule type" value="Genomic_DNA"/>
</dbReference>
<evidence type="ECO:0008006" key="4">
    <source>
        <dbReference type="Google" id="ProtNLM"/>
    </source>
</evidence>
<keyword evidence="3" id="KW-1185">Reference proteome</keyword>
<sequence length="508" mass="56076">MATSANPAPTSTGQQTTPGVSPQHHMTSDAASSPLSSLPGELHLDIASHMGEDLVSMALAVAGTTSRQLLPYYIPRMPDTKRRLLTMALTTGLPPARLGCILDVLTFGKESEYAQVLPSTRVRGDCEEHVLPPPALGWDLIVPLVWGPNHPGDAVGVLNAAAALGKVAVLKLLLDRVISCRNATELVHGLLTTYPTPLHYACLYAQPHAVRWLIIWYARHARDAVGAIFSAHSPLSSGAPTPFCLAVLGFLFPGRTEVDVLRVVNLLERCPVHDTRLWYGGHWLRLLIRAKVVLPPAILRVLLRCMPWYPYQQDQISYVIAGLVGQDSPHIFRNVQMLVEAGAELPEICWATIMTTGNHQLFARMALNVPGFVPEVYELWQCLLSMTLSFFHPIQPRWGDYLCLMEVLVSVSKRFSPQGFAGDQLLCLAILTSEGITARPNVLSKPSPTPPEYVRPLVDAMVRAGAEQDAMWVDRDARDTVVDTDRMAYYRNWTARELLAEIKRTGRL</sequence>
<name>A0A5J5EP96_9PEZI</name>
<feature type="region of interest" description="Disordered" evidence="1">
    <location>
        <begin position="1"/>
        <end position="37"/>
    </location>
</feature>
<gene>
    <name evidence="2" type="ORF">FN846DRAFT_909971</name>
</gene>
<evidence type="ECO:0000313" key="3">
    <source>
        <dbReference type="Proteomes" id="UP000326924"/>
    </source>
</evidence>
<evidence type="ECO:0000256" key="1">
    <source>
        <dbReference type="SAM" id="MobiDB-lite"/>
    </source>
</evidence>
<organism evidence="2 3">
    <name type="scientific">Sphaerosporella brunnea</name>
    <dbReference type="NCBI Taxonomy" id="1250544"/>
    <lineage>
        <taxon>Eukaryota</taxon>
        <taxon>Fungi</taxon>
        <taxon>Dikarya</taxon>
        <taxon>Ascomycota</taxon>
        <taxon>Pezizomycotina</taxon>
        <taxon>Pezizomycetes</taxon>
        <taxon>Pezizales</taxon>
        <taxon>Pyronemataceae</taxon>
        <taxon>Sphaerosporella</taxon>
    </lineage>
</organism>
<accession>A0A5J5EP96</accession>
<dbReference type="Proteomes" id="UP000326924">
    <property type="component" value="Unassembled WGS sequence"/>
</dbReference>